<evidence type="ECO:0008006" key="3">
    <source>
        <dbReference type="Google" id="ProtNLM"/>
    </source>
</evidence>
<gene>
    <name evidence="1" type="ORF">MSPICULIGERA_LOCUS25658</name>
</gene>
<dbReference type="AlphaFoldDB" id="A0AA36DJU5"/>
<reference evidence="1" key="1">
    <citation type="submission" date="2023-06" db="EMBL/GenBank/DDBJ databases">
        <authorList>
            <person name="Delattre M."/>
        </authorList>
    </citation>
    <scope>NUCLEOTIDE SEQUENCE</scope>
    <source>
        <strain evidence="1">AF72</strain>
    </source>
</reference>
<name>A0AA36DJU5_9BILA</name>
<keyword evidence="2" id="KW-1185">Reference proteome</keyword>
<sequence>MFAVDGLSDDQISLLLDQLSFSHYLILRHVNRRFRNAIDRRYMMPKRIEYAACIGRTIEGNEEEEEDGQPATAQSQKIVVRAARLIFANYDDIDYRRWPGVRCEIVVDSQTQSLFVVRDHSDTYTSRYPIDFNGFMATLARLSRTIKKIHAIFEANPTALEKYYGWKRPRMEEDAAFEVSGFFRSLRATKRFRMGGDTDEYFRKVISNYRGECHFLTIRSNKPPVGRCRQCQMRYGSEIPWECEECKELWSEGWGRNWQYKNFGPYERAPIEMTWDYEKYPSIHYFTSFIDLAICPSRPQQSGYLHETRIAQPKHPQIVRNPFDDARYPDIPLFLKKYERHLRTLHNGMMTFLDDTDADLELLAKWMPEELDFDELVVSELHRFRIEVYGKVFLCAIYNSQFPDRSLDPATYLLIFDK</sequence>
<dbReference type="EMBL" id="CATQJA010002710">
    <property type="protein sequence ID" value="CAJ0587703.1"/>
    <property type="molecule type" value="Genomic_DNA"/>
</dbReference>
<evidence type="ECO:0000313" key="2">
    <source>
        <dbReference type="Proteomes" id="UP001177023"/>
    </source>
</evidence>
<evidence type="ECO:0000313" key="1">
    <source>
        <dbReference type="EMBL" id="CAJ0587703.1"/>
    </source>
</evidence>
<accession>A0AA36DJU5</accession>
<organism evidence="1 2">
    <name type="scientific">Mesorhabditis spiculigera</name>
    <dbReference type="NCBI Taxonomy" id="96644"/>
    <lineage>
        <taxon>Eukaryota</taxon>
        <taxon>Metazoa</taxon>
        <taxon>Ecdysozoa</taxon>
        <taxon>Nematoda</taxon>
        <taxon>Chromadorea</taxon>
        <taxon>Rhabditida</taxon>
        <taxon>Rhabditina</taxon>
        <taxon>Rhabditomorpha</taxon>
        <taxon>Rhabditoidea</taxon>
        <taxon>Rhabditidae</taxon>
        <taxon>Mesorhabditinae</taxon>
        <taxon>Mesorhabditis</taxon>
    </lineage>
</organism>
<proteinExistence type="predicted"/>
<comment type="caution">
    <text evidence="1">The sequence shown here is derived from an EMBL/GenBank/DDBJ whole genome shotgun (WGS) entry which is preliminary data.</text>
</comment>
<protein>
    <recommendedName>
        <fullName evidence="3">F-box domain-containing protein</fullName>
    </recommendedName>
</protein>
<dbReference type="Proteomes" id="UP001177023">
    <property type="component" value="Unassembled WGS sequence"/>
</dbReference>
<feature type="non-terminal residue" evidence="1">
    <location>
        <position position="418"/>
    </location>
</feature>